<evidence type="ECO:0000313" key="3">
    <source>
        <dbReference type="Proteomes" id="UP000315344"/>
    </source>
</evidence>
<comment type="caution">
    <text evidence="2">The sequence shown here is derived from an EMBL/GenBank/DDBJ whole genome shotgun (WGS) entry which is preliminary data.</text>
</comment>
<dbReference type="AlphaFoldDB" id="A0A533HU41"/>
<accession>A0A533HU41</accession>
<dbReference type="EMBL" id="VAFL01000039">
    <property type="protein sequence ID" value="TKW63079.1"/>
    <property type="molecule type" value="Genomic_DNA"/>
</dbReference>
<evidence type="ECO:0000313" key="2">
    <source>
        <dbReference type="EMBL" id="TKW63079.1"/>
    </source>
</evidence>
<feature type="region of interest" description="Disordered" evidence="1">
    <location>
        <begin position="1"/>
        <end position="28"/>
    </location>
</feature>
<sequence>MAKPESVKRMARLKRQKEREGAKDRRTKYNDDRPRELLAYVISWCEMAGQVKTKRLGWRNDYRKHVGLSTSTITKWRRTHPAFARAELEAYHVYRTWLCDLAAEGDERLTLGKPDRLYQNRQIIIDQQITIPVLKYGYSYGALRYTATLDPRDLVDNSQYVTIKNRSGDR</sequence>
<gene>
    <name evidence="2" type="ORF">DI616_19985</name>
</gene>
<organism evidence="2 3">
    <name type="scientific">Paracoccus denitrificans</name>
    <dbReference type="NCBI Taxonomy" id="266"/>
    <lineage>
        <taxon>Bacteria</taxon>
        <taxon>Pseudomonadati</taxon>
        <taxon>Pseudomonadota</taxon>
        <taxon>Alphaproteobacteria</taxon>
        <taxon>Rhodobacterales</taxon>
        <taxon>Paracoccaceae</taxon>
        <taxon>Paracoccus</taxon>
    </lineage>
</organism>
<reference evidence="2 3" key="1">
    <citation type="journal article" date="2017" name="Nat. Commun.">
        <title>In situ click chemistry generation of cyclooxygenase-2 inhibitors.</title>
        <authorList>
            <person name="Bhardwaj A."/>
            <person name="Kaur J."/>
            <person name="Wuest M."/>
            <person name="Wuest F."/>
        </authorList>
    </citation>
    <scope>NUCLEOTIDE SEQUENCE [LARGE SCALE GENOMIC DNA]</scope>
    <source>
        <strain evidence="2">S2_012_000_R3_94</strain>
    </source>
</reference>
<feature type="compositionally biased region" description="Basic and acidic residues" evidence="1">
    <location>
        <begin position="17"/>
        <end position="28"/>
    </location>
</feature>
<proteinExistence type="predicted"/>
<evidence type="ECO:0000256" key="1">
    <source>
        <dbReference type="SAM" id="MobiDB-lite"/>
    </source>
</evidence>
<dbReference type="Proteomes" id="UP000315344">
    <property type="component" value="Unassembled WGS sequence"/>
</dbReference>
<name>A0A533HU41_PARDE</name>
<protein>
    <submittedName>
        <fullName evidence="2">Uncharacterized protein</fullName>
    </submittedName>
</protein>